<gene>
    <name evidence="2" type="ORF">DesfrDRAFT_2115</name>
</gene>
<feature type="transmembrane region" description="Helical" evidence="1">
    <location>
        <begin position="191"/>
        <end position="211"/>
    </location>
</feature>
<dbReference type="Proteomes" id="UP000006250">
    <property type="component" value="Unassembled WGS sequence"/>
</dbReference>
<proteinExistence type="predicted"/>
<feature type="transmembrane region" description="Helical" evidence="1">
    <location>
        <begin position="12"/>
        <end position="30"/>
    </location>
</feature>
<reference evidence="2 3" key="1">
    <citation type="submission" date="2010-08" db="EMBL/GenBank/DDBJ databases">
        <title>The draft genome of Desulfovibrio fructosovorans JJ.</title>
        <authorList>
            <consortium name="US DOE Joint Genome Institute (JGI-PGF)"/>
            <person name="Lucas S."/>
            <person name="Copeland A."/>
            <person name="Lapidus A."/>
            <person name="Cheng J.-F."/>
            <person name="Bruce D."/>
            <person name="Goodwin L."/>
            <person name="Pitluck S."/>
            <person name="Land M.L."/>
            <person name="Hauser L."/>
            <person name="Chang Y.-J."/>
            <person name="Jeffries C."/>
            <person name="Wall J.D."/>
            <person name="Stahl D.A."/>
            <person name="Arkin A.P."/>
            <person name="Dehal P."/>
            <person name="Stolyar S.M."/>
            <person name="Hazen T.C."/>
            <person name="Woyke T.J."/>
        </authorList>
    </citation>
    <scope>NUCLEOTIDE SEQUENCE [LARGE SCALE GENOMIC DNA]</scope>
    <source>
        <strain evidence="2 3">JJ</strain>
    </source>
</reference>
<comment type="caution">
    <text evidence="2">The sequence shown here is derived from an EMBL/GenBank/DDBJ whole genome shotgun (WGS) entry which is preliminary data.</text>
</comment>
<sequence length="264" mass="28629">MNDTLKRHMSKVPEVTLTFWIIKILATTLGETGGDALSMTMHLGYAVSTVIFFAFFVVVAIWQVRSKTFNRFLYWAVIVATTTVGTTMADFADRSLGIGYVGGSSLLFTALLLILGLWWLSVGSVSVSDIHTPKVELFYWVTILFSNTLGTALGDFLADTSGLGYGGGAVVFSLALLVLAVLYFQTEISRTFLFWAAFILTRPLGATVGDLLTKPFASGGLHFSRITSSLILVGGMLTCILLFTSTRPGCHPEAVRADDERINA</sequence>
<dbReference type="AlphaFoldDB" id="E1JWW6"/>
<feature type="transmembrane region" description="Helical" evidence="1">
    <location>
        <begin position="98"/>
        <end position="125"/>
    </location>
</feature>
<accession>E1JWW6</accession>
<dbReference type="STRING" id="596151.DesfrDRAFT_2115"/>
<keyword evidence="1" id="KW-0812">Transmembrane</keyword>
<feature type="transmembrane region" description="Helical" evidence="1">
    <location>
        <begin position="42"/>
        <end position="61"/>
    </location>
</feature>
<dbReference type="eggNOG" id="COG4705">
    <property type="taxonomic scope" value="Bacteria"/>
</dbReference>
<evidence type="ECO:0000256" key="1">
    <source>
        <dbReference type="SAM" id="Phobius"/>
    </source>
</evidence>
<evidence type="ECO:0000313" key="3">
    <source>
        <dbReference type="Proteomes" id="UP000006250"/>
    </source>
</evidence>
<keyword evidence="1" id="KW-1133">Transmembrane helix</keyword>
<dbReference type="Pfam" id="PF03988">
    <property type="entry name" value="DUF347"/>
    <property type="match status" value="4"/>
</dbReference>
<organism evidence="2 3">
    <name type="scientific">Solidesulfovibrio fructosivorans JJ]</name>
    <dbReference type="NCBI Taxonomy" id="596151"/>
    <lineage>
        <taxon>Bacteria</taxon>
        <taxon>Pseudomonadati</taxon>
        <taxon>Thermodesulfobacteriota</taxon>
        <taxon>Desulfovibrionia</taxon>
        <taxon>Desulfovibrionales</taxon>
        <taxon>Desulfovibrionaceae</taxon>
        <taxon>Solidesulfovibrio</taxon>
    </lineage>
</organism>
<dbReference type="EMBL" id="AECZ01000012">
    <property type="protein sequence ID" value="EFL51170.1"/>
    <property type="molecule type" value="Genomic_DNA"/>
</dbReference>
<feature type="transmembrane region" description="Helical" evidence="1">
    <location>
        <begin position="223"/>
        <end position="243"/>
    </location>
</feature>
<dbReference type="RefSeq" id="WP_005993675.1">
    <property type="nucleotide sequence ID" value="NZ_AECZ01000012.1"/>
</dbReference>
<evidence type="ECO:0000313" key="2">
    <source>
        <dbReference type="EMBL" id="EFL51170.1"/>
    </source>
</evidence>
<keyword evidence="3" id="KW-1185">Reference proteome</keyword>
<feature type="transmembrane region" description="Helical" evidence="1">
    <location>
        <begin position="73"/>
        <end position="92"/>
    </location>
</feature>
<evidence type="ECO:0008006" key="4">
    <source>
        <dbReference type="Google" id="ProtNLM"/>
    </source>
</evidence>
<name>E1JWW6_SOLFR</name>
<feature type="transmembrane region" description="Helical" evidence="1">
    <location>
        <begin position="137"/>
        <end position="157"/>
    </location>
</feature>
<keyword evidence="1" id="KW-0472">Membrane</keyword>
<dbReference type="InterPro" id="IPR007136">
    <property type="entry name" value="DUF347"/>
</dbReference>
<feature type="transmembrane region" description="Helical" evidence="1">
    <location>
        <begin position="163"/>
        <end position="184"/>
    </location>
</feature>
<dbReference type="OrthoDB" id="9794709at2"/>
<protein>
    <recommendedName>
        <fullName evidence="4">Membrane-anchored protein</fullName>
    </recommendedName>
</protein>